<evidence type="ECO:0000313" key="3">
    <source>
        <dbReference type="Proteomes" id="UP001066276"/>
    </source>
</evidence>
<organism evidence="2 3">
    <name type="scientific">Pleurodeles waltl</name>
    <name type="common">Iberian ribbed newt</name>
    <dbReference type="NCBI Taxonomy" id="8319"/>
    <lineage>
        <taxon>Eukaryota</taxon>
        <taxon>Metazoa</taxon>
        <taxon>Chordata</taxon>
        <taxon>Craniata</taxon>
        <taxon>Vertebrata</taxon>
        <taxon>Euteleostomi</taxon>
        <taxon>Amphibia</taxon>
        <taxon>Batrachia</taxon>
        <taxon>Caudata</taxon>
        <taxon>Salamandroidea</taxon>
        <taxon>Salamandridae</taxon>
        <taxon>Pleurodelinae</taxon>
        <taxon>Pleurodeles</taxon>
    </lineage>
</organism>
<name>A0AAV7R275_PLEWA</name>
<dbReference type="EMBL" id="JANPWB010000010">
    <property type="protein sequence ID" value="KAJ1145772.1"/>
    <property type="molecule type" value="Genomic_DNA"/>
</dbReference>
<feature type="compositionally biased region" description="Basic and acidic residues" evidence="1">
    <location>
        <begin position="55"/>
        <end position="73"/>
    </location>
</feature>
<evidence type="ECO:0000313" key="2">
    <source>
        <dbReference type="EMBL" id="KAJ1145772.1"/>
    </source>
</evidence>
<gene>
    <name evidence="2" type="ORF">NDU88_012056</name>
</gene>
<feature type="region of interest" description="Disordered" evidence="1">
    <location>
        <begin position="1"/>
        <end position="84"/>
    </location>
</feature>
<sequence length="111" mass="12478">MRGAECGREADTGEADARGTERGSEVDAEEADAGGEDAGPDREKPKSCTRVTVRQGRETRPTQRAERPEESHPAGHPRQVSGWTWLDKARLYFKKGRPLFKERGGRERERE</sequence>
<feature type="compositionally biased region" description="Acidic residues" evidence="1">
    <location>
        <begin position="26"/>
        <end position="35"/>
    </location>
</feature>
<reference evidence="2" key="1">
    <citation type="journal article" date="2022" name="bioRxiv">
        <title>Sequencing and chromosome-scale assembly of the giantPleurodeles waltlgenome.</title>
        <authorList>
            <person name="Brown T."/>
            <person name="Elewa A."/>
            <person name="Iarovenko S."/>
            <person name="Subramanian E."/>
            <person name="Araus A.J."/>
            <person name="Petzold A."/>
            <person name="Susuki M."/>
            <person name="Suzuki K.-i.T."/>
            <person name="Hayashi T."/>
            <person name="Toyoda A."/>
            <person name="Oliveira C."/>
            <person name="Osipova E."/>
            <person name="Leigh N.D."/>
            <person name="Simon A."/>
            <person name="Yun M.H."/>
        </authorList>
    </citation>
    <scope>NUCLEOTIDE SEQUENCE</scope>
    <source>
        <strain evidence="2">20211129_DDA</strain>
        <tissue evidence="2">Liver</tissue>
    </source>
</reference>
<feature type="compositionally biased region" description="Basic and acidic residues" evidence="1">
    <location>
        <begin position="1"/>
        <end position="25"/>
    </location>
</feature>
<evidence type="ECO:0000256" key="1">
    <source>
        <dbReference type="SAM" id="MobiDB-lite"/>
    </source>
</evidence>
<dbReference type="AlphaFoldDB" id="A0AAV7R275"/>
<accession>A0AAV7R275</accession>
<keyword evidence="3" id="KW-1185">Reference proteome</keyword>
<proteinExistence type="predicted"/>
<comment type="caution">
    <text evidence="2">The sequence shown here is derived from an EMBL/GenBank/DDBJ whole genome shotgun (WGS) entry which is preliminary data.</text>
</comment>
<protein>
    <submittedName>
        <fullName evidence="2">Uncharacterized protein</fullName>
    </submittedName>
</protein>
<dbReference type="Proteomes" id="UP001066276">
    <property type="component" value="Chromosome 6"/>
</dbReference>